<dbReference type="RefSeq" id="WP_243098226.1">
    <property type="nucleotide sequence ID" value="NZ_CP058648.1"/>
</dbReference>
<comment type="subcellular location">
    <subcellularLocation>
        <location evidence="1">Cell membrane</location>
        <topology evidence="1">Multi-pass membrane protein</topology>
    </subcellularLocation>
</comment>
<reference evidence="7 8" key="1">
    <citation type="submission" date="2019-03" db="EMBL/GenBank/DDBJ databases">
        <title>Genomic Encyclopedia of Type Strains, Phase IV (KMG-IV): sequencing the most valuable type-strain genomes for metagenomic binning, comparative biology and taxonomic classification.</title>
        <authorList>
            <person name="Goeker M."/>
        </authorList>
    </citation>
    <scope>NUCLEOTIDE SEQUENCE [LARGE SCALE GENOMIC DNA]</scope>
    <source>
        <strain evidence="7 8">DSM 100013</strain>
    </source>
</reference>
<keyword evidence="8" id="KW-1185">Reference proteome</keyword>
<evidence type="ECO:0000256" key="3">
    <source>
        <dbReference type="ARBA" id="ARBA00022692"/>
    </source>
</evidence>
<dbReference type="CDD" id="cd06580">
    <property type="entry name" value="TM_PBP1_transp_TpRbsC_like"/>
    <property type="match status" value="1"/>
</dbReference>
<feature type="transmembrane region" description="Helical" evidence="6">
    <location>
        <begin position="252"/>
        <end position="272"/>
    </location>
</feature>
<evidence type="ECO:0000313" key="8">
    <source>
        <dbReference type="Proteomes" id="UP000295504"/>
    </source>
</evidence>
<protein>
    <submittedName>
        <fullName evidence="7">Nucleoside ABC transporter membrane protein</fullName>
    </submittedName>
</protein>
<dbReference type="AlphaFoldDB" id="A0A4R2TWX4"/>
<feature type="transmembrane region" description="Helical" evidence="6">
    <location>
        <begin position="331"/>
        <end position="349"/>
    </location>
</feature>
<keyword evidence="5 6" id="KW-0472">Membrane</keyword>
<feature type="transmembrane region" description="Helical" evidence="6">
    <location>
        <begin position="149"/>
        <end position="167"/>
    </location>
</feature>
<evidence type="ECO:0000256" key="2">
    <source>
        <dbReference type="ARBA" id="ARBA00022475"/>
    </source>
</evidence>
<feature type="transmembrane region" description="Helical" evidence="6">
    <location>
        <begin position="63"/>
        <end position="84"/>
    </location>
</feature>
<feature type="transmembrane region" description="Helical" evidence="6">
    <location>
        <begin position="91"/>
        <end position="111"/>
    </location>
</feature>
<evidence type="ECO:0000256" key="5">
    <source>
        <dbReference type="ARBA" id="ARBA00023136"/>
    </source>
</evidence>
<dbReference type="PANTHER" id="PTHR47089:SF1">
    <property type="entry name" value="GUANOSINE ABC TRANSPORTER PERMEASE PROTEIN NUPP"/>
    <property type="match status" value="1"/>
</dbReference>
<feature type="transmembrane region" description="Helical" evidence="6">
    <location>
        <begin position="206"/>
        <end position="231"/>
    </location>
</feature>
<feature type="transmembrane region" description="Helical" evidence="6">
    <location>
        <begin position="117"/>
        <end position="137"/>
    </location>
</feature>
<dbReference type="GO" id="GO:0005886">
    <property type="term" value="C:plasma membrane"/>
    <property type="evidence" value="ECO:0007669"/>
    <property type="project" value="UniProtKB-SubCell"/>
</dbReference>
<keyword evidence="3 6" id="KW-0812">Transmembrane</keyword>
<evidence type="ECO:0000313" key="7">
    <source>
        <dbReference type="EMBL" id="TCQ02149.1"/>
    </source>
</evidence>
<proteinExistence type="predicted"/>
<accession>A0A4R2TWX4</accession>
<sequence length="369" mass="39662">MTKFNDFKARMIDYILNENLKLTLFSIILGLLSGAVILAIAGFNPIEAYRLMIVGMLGSPRGIAWTIVQSTPLILTGLSVAFAFRTGLFNIGVEGQFIIGALATTLAGYFLRLPAIIHIPVALLIGMIAAGLWASFAGYLKAKFGVHEVIATIMLNWIALYLNNYALEFNAFRRPSSESSHRIQETASIAITWLRDIVGPAVKVNWGIVIALVIAIIVHYILFNTTLGFQLRAVGYNRDASEYGGINVNRNIIVSMGIAGMLSGAAGAVHVMGVSRQVSVLAAMEGFGFNGIAVSLIGNNSPIGVVFSAILFGGINYGGRNMQNIGVPTEIINIVIGSIIFYIASYKLLQIILRKASRKSGKGGNLHVK</sequence>
<feature type="transmembrane region" description="Helical" evidence="6">
    <location>
        <begin position="20"/>
        <end position="43"/>
    </location>
</feature>
<evidence type="ECO:0000256" key="4">
    <source>
        <dbReference type="ARBA" id="ARBA00022989"/>
    </source>
</evidence>
<dbReference type="Proteomes" id="UP000295504">
    <property type="component" value="Unassembled WGS sequence"/>
</dbReference>
<comment type="caution">
    <text evidence="7">The sequence shown here is derived from an EMBL/GenBank/DDBJ whole genome shotgun (WGS) entry which is preliminary data.</text>
</comment>
<dbReference type="Pfam" id="PF02653">
    <property type="entry name" value="BPD_transp_2"/>
    <property type="match status" value="1"/>
</dbReference>
<keyword evidence="2" id="KW-1003">Cell membrane</keyword>
<dbReference type="GO" id="GO:0022857">
    <property type="term" value="F:transmembrane transporter activity"/>
    <property type="evidence" value="ECO:0007669"/>
    <property type="project" value="InterPro"/>
</dbReference>
<dbReference type="EMBL" id="SLYC01000018">
    <property type="protein sequence ID" value="TCQ02149.1"/>
    <property type="molecule type" value="Genomic_DNA"/>
</dbReference>
<dbReference type="InterPro" id="IPR001851">
    <property type="entry name" value="ABC_transp_permease"/>
</dbReference>
<evidence type="ECO:0000256" key="1">
    <source>
        <dbReference type="ARBA" id="ARBA00004651"/>
    </source>
</evidence>
<gene>
    <name evidence="7" type="ORF">EDD79_101829</name>
</gene>
<evidence type="ECO:0000256" key="6">
    <source>
        <dbReference type="SAM" id="Phobius"/>
    </source>
</evidence>
<name>A0A4R2TWX4_9FIRM</name>
<keyword evidence="4 6" id="KW-1133">Transmembrane helix</keyword>
<organism evidence="7 8">
    <name type="scientific">Serpentinicella alkaliphila</name>
    <dbReference type="NCBI Taxonomy" id="1734049"/>
    <lineage>
        <taxon>Bacteria</taxon>
        <taxon>Bacillati</taxon>
        <taxon>Bacillota</taxon>
        <taxon>Clostridia</taxon>
        <taxon>Peptostreptococcales</taxon>
        <taxon>Natronincolaceae</taxon>
        <taxon>Serpentinicella</taxon>
    </lineage>
</organism>
<dbReference type="PANTHER" id="PTHR47089">
    <property type="entry name" value="ABC TRANSPORTER, PERMEASE PROTEIN"/>
    <property type="match status" value="1"/>
</dbReference>